<dbReference type="Pfam" id="PF12087">
    <property type="entry name" value="DUF3564"/>
    <property type="match status" value="1"/>
</dbReference>
<comment type="caution">
    <text evidence="1">The sequence shown here is derived from an EMBL/GenBank/DDBJ whole genome shotgun (WGS) entry which is preliminary data.</text>
</comment>
<evidence type="ECO:0000313" key="1">
    <source>
        <dbReference type="EMBL" id="PEH38370.1"/>
    </source>
</evidence>
<dbReference type="RefSeq" id="WP_096748835.1">
    <property type="nucleotide sequence ID" value="NZ_CADEPO010000002.1"/>
</dbReference>
<sequence length="123" mass="13453">MRITLHLDSFARTRASDYAIVWIDTATRRWSREGHAGIELPAWGTLACENGGVRMMAQDKGSTHCSLEDLDLAAGSGPFEGQSGCAYWQPGGCREPVPGSWRVQCIDLSSTPPEHEVFTGQED</sequence>
<reference evidence="2" key="1">
    <citation type="submission" date="2017-09" db="EMBL/GenBank/DDBJ databases">
        <title>FDA dAtabase for Regulatory Grade micrObial Sequences (FDA-ARGOS): Supporting development and validation of Infectious Disease Dx tests.</title>
        <authorList>
            <person name="Minogue T."/>
            <person name="Wolcott M."/>
            <person name="Wasieloski L."/>
            <person name="Aguilar W."/>
            <person name="Moore D."/>
            <person name="Tallon L."/>
            <person name="Sadzewicz L."/>
            <person name="Ott S."/>
            <person name="Zhao X."/>
            <person name="Nagaraj S."/>
            <person name="Vavikolanu K."/>
            <person name="Aluvathingal J."/>
            <person name="Nadendla S."/>
            <person name="Sichtig H."/>
        </authorList>
    </citation>
    <scope>NUCLEOTIDE SEQUENCE [LARGE SCALE GENOMIC DNA]</scope>
    <source>
        <strain evidence="2">FDAARGOS_390</strain>
    </source>
</reference>
<dbReference type="InterPro" id="IPR021947">
    <property type="entry name" value="DUF3564"/>
</dbReference>
<dbReference type="Proteomes" id="UP000220629">
    <property type="component" value="Unassembled WGS sequence"/>
</dbReference>
<name>A0A2A7S545_BURGA</name>
<organism evidence="1 2">
    <name type="scientific">Burkholderia gladioli</name>
    <name type="common">Pseudomonas marginata</name>
    <name type="synonym">Phytomonas marginata</name>
    <dbReference type="NCBI Taxonomy" id="28095"/>
    <lineage>
        <taxon>Bacteria</taxon>
        <taxon>Pseudomonadati</taxon>
        <taxon>Pseudomonadota</taxon>
        <taxon>Betaproteobacteria</taxon>
        <taxon>Burkholderiales</taxon>
        <taxon>Burkholderiaceae</taxon>
        <taxon>Burkholderia</taxon>
    </lineage>
</organism>
<dbReference type="EMBL" id="PDDY01000004">
    <property type="protein sequence ID" value="PEH38370.1"/>
    <property type="molecule type" value="Genomic_DNA"/>
</dbReference>
<protein>
    <submittedName>
        <fullName evidence="1">DUF3564 domain-containing protein</fullName>
    </submittedName>
</protein>
<gene>
    <name evidence="1" type="ORF">CRM94_28650</name>
</gene>
<dbReference type="AlphaFoldDB" id="A0A2A7S545"/>
<proteinExistence type="predicted"/>
<accession>A0A2A7S545</accession>
<evidence type="ECO:0000313" key="2">
    <source>
        <dbReference type="Proteomes" id="UP000220629"/>
    </source>
</evidence>